<gene>
    <name evidence="2" type="ORF">JBL43_14265</name>
</gene>
<proteinExistence type="predicted"/>
<dbReference type="SUPFAM" id="SSF52091">
    <property type="entry name" value="SpoIIaa-like"/>
    <property type="match status" value="1"/>
</dbReference>
<keyword evidence="3" id="KW-1185">Reference proteome</keyword>
<protein>
    <submittedName>
        <fullName evidence="2">STAS domain-containing protein</fullName>
    </submittedName>
</protein>
<dbReference type="InterPro" id="IPR002645">
    <property type="entry name" value="STAS_dom"/>
</dbReference>
<name>A0ABS0WTV0_9FLAO</name>
<dbReference type="Gene3D" id="3.30.750.24">
    <property type="entry name" value="STAS domain"/>
    <property type="match status" value="1"/>
</dbReference>
<dbReference type="Pfam" id="PF01740">
    <property type="entry name" value="STAS"/>
    <property type="match status" value="1"/>
</dbReference>
<sequence length="92" mass="10497">MDIKISKTDNIFNVEGQINWSTANYFKTHFTITLNSSRELTIDINKVSEIDDSGMLALKSIYANALKWNKPFSIVGTSSNDLYKEFRSIDRA</sequence>
<evidence type="ECO:0000313" key="2">
    <source>
        <dbReference type="EMBL" id="MBJ2175414.1"/>
    </source>
</evidence>
<dbReference type="EMBL" id="JAEHFJ010000007">
    <property type="protein sequence ID" value="MBJ2175414.1"/>
    <property type="molecule type" value="Genomic_DNA"/>
</dbReference>
<evidence type="ECO:0000313" key="3">
    <source>
        <dbReference type="Proteomes" id="UP000623301"/>
    </source>
</evidence>
<reference evidence="2 3" key="1">
    <citation type="submission" date="2020-12" db="EMBL/GenBank/DDBJ databases">
        <title>Aureibaculum luteum sp. nov. and Aureibaculum flavum sp. nov., novel members of the family Flavobacteriaceae isolated from Antarctic intertidal sediments.</title>
        <authorList>
            <person name="He X."/>
            <person name="Zhang X."/>
        </authorList>
    </citation>
    <scope>NUCLEOTIDE SEQUENCE [LARGE SCALE GENOMIC DNA]</scope>
    <source>
        <strain evidence="2 3">A20</strain>
    </source>
</reference>
<organism evidence="2 3">
    <name type="scientific">Aureibaculum flavum</name>
    <dbReference type="NCBI Taxonomy" id="2795986"/>
    <lineage>
        <taxon>Bacteria</taxon>
        <taxon>Pseudomonadati</taxon>
        <taxon>Bacteroidota</taxon>
        <taxon>Flavobacteriia</taxon>
        <taxon>Flavobacteriales</taxon>
        <taxon>Flavobacteriaceae</taxon>
        <taxon>Aureibaculum</taxon>
    </lineage>
</organism>
<dbReference type="Proteomes" id="UP000623301">
    <property type="component" value="Unassembled WGS sequence"/>
</dbReference>
<dbReference type="PROSITE" id="PS50801">
    <property type="entry name" value="STAS"/>
    <property type="match status" value="1"/>
</dbReference>
<feature type="domain" description="STAS" evidence="1">
    <location>
        <begin position="1"/>
        <end position="92"/>
    </location>
</feature>
<evidence type="ECO:0000259" key="1">
    <source>
        <dbReference type="PROSITE" id="PS50801"/>
    </source>
</evidence>
<dbReference type="RefSeq" id="WP_198842083.1">
    <property type="nucleotide sequence ID" value="NZ_JAEHFJ010000007.1"/>
</dbReference>
<comment type="caution">
    <text evidence="2">The sequence shown here is derived from an EMBL/GenBank/DDBJ whole genome shotgun (WGS) entry which is preliminary data.</text>
</comment>
<accession>A0ABS0WTV0</accession>
<dbReference type="InterPro" id="IPR036513">
    <property type="entry name" value="STAS_dom_sf"/>
</dbReference>